<organism evidence="1 2">
    <name type="scientific">Auriscalpium vulgare</name>
    <dbReference type="NCBI Taxonomy" id="40419"/>
    <lineage>
        <taxon>Eukaryota</taxon>
        <taxon>Fungi</taxon>
        <taxon>Dikarya</taxon>
        <taxon>Basidiomycota</taxon>
        <taxon>Agaricomycotina</taxon>
        <taxon>Agaricomycetes</taxon>
        <taxon>Russulales</taxon>
        <taxon>Auriscalpiaceae</taxon>
        <taxon>Auriscalpium</taxon>
    </lineage>
</organism>
<proteinExistence type="predicted"/>
<dbReference type="Proteomes" id="UP000814033">
    <property type="component" value="Unassembled WGS sequence"/>
</dbReference>
<reference evidence="1" key="1">
    <citation type="submission" date="2021-02" db="EMBL/GenBank/DDBJ databases">
        <authorList>
            <consortium name="DOE Joint Genome Institute"/>
            <person name="Ahrendt S."/>
            <person name="Looney B.P."/>
            <person name="Miyauchi S."/>
            <person name="Morin E."/>
            <person name="Drula E."/>
            <person name="Courty P.E."/>
            <person name="Chicoki N."/>
            <person name="Fauchery L."/>
            <person name="Kohler A."/>
            <person name="Kuo A."/>
            <person name="Labutti K."/>
            <person name="Pangilinan J."/>
            <person name="Lipzen A."/>
            <person name="Riley R."/>
            <person name="Andreopoulos W."/>
            <person name="He G."/>
            <person name="Johnson J."/>
            <person name="Barry K.W."/>
            <person name="Grigoriev I.V."/>
            <person name="Nagy L."/>
            <person name="Hibbett D."/>
            <person name="Henrissat B."/>
            <person name="Matheny P.B."/>
            <person name="Labbe J."/>
            <person name="Martin F."/>
        </authorList>
    </citation>
    <scope>NUCLEOTIDE SEQUENCE</scope>
    <source>
        <strain evidence="1">FP105234-sp</strain>
    </source>
</reference>
<protein>
    <submittedName>
        <fullName evidence="1">TPR-like protein</fullName>
    </submittedName>
</protein>
<comment type="caution">
    <text evidence="1">The sequence shown here is derived from an EMBL/GenBank/DDBJ whole genome shotgun (WGS) entry which is preliminary data.</text>
</comment>
<accession>A0ACB8RFV6</accession>
<gene>
    <name evidence="1" type="ORF">FA95DRAFT_1563863</name>
</gene>
<evidence type="ECO:0000313" key="1">
    <source>
        <dbReference type="EMBL" id="KAI0042892.1"/>
    </source>
</evidence>
<dbReference type="EMBL" id="MU276043">
    <property type="protein sequence ID" value="KAI0042892.1"/>
    <property type="molecule type" value="Genomic_DNA"/>
</dbReference>
<reference evidence="1" key="2">
    <citation type="journal article" date="2022" name="New Phytol.">
        <title>Evolutionary transition to the ectomycorrhizal habit in the genomes of a hyperdiverse lineage of mushroom-forming fungi.</title>
        <authorList>
            <person name="Looney B."/>
            <person name="Miyauchi S."/>
            <person name="Morin E."/>
            <person name="Drula E."/>
            <person name="Courty P.E."/>
            <person name="Kohler A."/>
            <person name="Kuo A."/>
            <person name="LaButti K."/>
            <person name="Pangilinan J."/>
            <person name="Lipzen A."/>
            <person name="Riley R."/>
            <person name="Andreopoulos W."/>
            <person name="He G."/>
            <person name="Johnson J."/>
            <person name="Nolan M."/>
            <person name="Tritt A."/>
            <person name="Barry K.W."/>
            <person name="Grigoriev I.V."/>
            <person name="Nagy L.G."/>
            <person name="Hibbett D."/>
            <person name="Henrissat B."/>
            <person name="Matheny P.B."/>
            <person name="Labbe J."/>
            <person name="Martin F.M."/>
        </authorList>
    </citation>
    <scope>NUCLEOTIDE SEQUENCE</scope>
    <source>
        <strain evidence="1">FP105234-sp</strain>
    </source>
</reference>
<evidence type="ECO:0000313" key="2">
    <source>
        <dbReference type="Proteomes" id="UP000814033"/>
    </source>
</evidence>
<sequence length="1071" mass="119993">MRTLKQVVLKRDKRKAAAAAAQGSESSSTRDSPTVATATASAAILKEIGEMTTHVPFIKGAAGILLRIMTISDELQLYRTQWREVVDDFVELSKALKDVSEYGKSHAWIFPPDLKQVLEQWEQELKDILAVLRQYEYETKSRWNRVSLILSRTSASDKIASCDAKAKRLLQTYHTSILITIKSNQDVLAQTRLPVHRVNPKLPLGAPIFCGRDEQLGLLLEILDNGATFSAQIAILGPEGIGKTSLSLAVLHNPTVIRVFDERIYFIPCTGCFSLSMLLIEMAIALGIQQPSVLVSLEDQVLDHLDALSSLIYLDSIDTLCGSDPDVRISFEHFLSRIAQKPNISLVVSQSGPNLPSKLSWSIKLVLEPFVSDTIEQAFHLACGKPDKWAKKLIGAMEGLPLAIIMAAQLAKQQNSKIVREQFHSDMLTNAVDSTLTSPEFLIQMLIDHVKLESGPSAIFPLRLLTKLPGGISLNKIVSLQYLFPEYADMSSSIVHLQRSGLAALTDEHLHVHSLVLKYLEHHMPLSEEHILLLEQYYLEFILQEKNARSNDLVKDCKNIDTILLHSLGHNRPTNQVIKAVSYYSSIVASKFGSFTEELFLQLDARVDTLEPNQISIYLMQWGSCLAQIRKEPEAKAKFELALKYSHIHELKQVEADTFQKLGDLEYQMATDSTSLATGSTTLAIEFLTQALSLHVMLRDASGQAHDLCQLSHLALERPRSTQNAREFAQRAIKLYGSTNSAQGLGNAWTCLGDGLYFESYYEEAKEYYEKALGMFRKIGSVSSEATALQLLGKTYLAEKKYSTAKDHLSQALTIRRQENSLASHISNLTLLGEVHLYLKESEISLEFYKQALNFYEIKRDQVRQGQVLVGIGRVFAQQGRYHEAINYVKRAKELHEACKGAEHEVGNDLDELGKIYHAQHDIKFAEESWRDAVEIHRMQSDTAALTQSLLSLGGLYVNEGELDAAKTHYLESLMLCEKHHITHTQIKVLRCLGDMYRRGKDNDLAIKWYKKALEVLDRVDNFEEKEYVKDALAEVQEESGTTNTTVAKVLKDGPEVRTVGSSELPDIVSS</sequence>
<keyword evidence="2" id="KW-1185">Reference proteome</keyword>
<name>A0ACB8RFV6_9AGAM</name>